<dbReference type="FunFam" id="1.20.1250.20:FF:000196">
    <property type="entry name" value="MFS toxin efflux pump (AflT)"/>
    <property type="match status" value="1"/>
</dbReference>
<feature type="domain" description="Major facilitator superfamily (MFS) profile" evidence="6">
    <location>
        <begin position="20"/>
        <end position="484"/>
    </location>
</feature>
<evidence type="ECO:0000313" key="8">
    <source>
        <dbReference type="Proteomes" id="UP000800036"/>
    </source>
</evidence>
<dbReference type="Proteomes" id="UP000800036">
    <property type="component" value="Unassembled WGS sequence"/>
</dbReference>
<dbReference type="EMBL" id="ML976672">
    <property type="protein sequence ID" value="KAF1975040.1"/>
    <property type="molecule type" value="Genomic_DNA"/>
</dbReference>
<evidence type="ECO:0000313" key="7">
    <source>
        <dbReference type="EMBL" id="KAF1975040.1"/>
    </source>
</evidence>
<dbReference type="FunFam" id="1.20.1720.10:FF:000012">
    <property type="entry name" value="MFS toxin efflux pump (AflT)"/>
    <property type="match status" value="1"/>
</dbReference>
<feature type="transmembrane region" description="Helical" evidence="5">
    <location>
        <begin position="12"/>
        <end position="33"/>
    </location>
</feature>
<feature type="transmembrane region" description="Helical" evidence="5">
    <location>
        <begin position="413"/>
        <end position="434"/>
    </location>
</feature>
<comment type="subcellular location">
    <subcellularLocation>
        <location evidence="1">Membrane</location>
        <topology evidence="1">Multi-pass membrane protein</topology>
    </subcellularLocation>
</comment>
<accession>A0A6A5VEA1</accession>
<keyword evidence="4 5" id="KW-0472">Membrane</keyword>
<evidence type="ECO:0000256" key="1">
    <source>
        <dbReference type="ARBA" id="ARBA00004141"/>
    </source>
</evidence>
<feature type="transmembrane region" description="Helical" evidence="5">
    <location>
        <begin position="480"/>
        <end position="502"/>
    </location>
</feature>
<feature type="transmembrane region" description="Helical" evidence="5">
    <location>
        <begin position="379"/>
        <end position="401"/>
    </location>
</feature>
<dbReference type="Gene3D" id="1.20.1720.10">
    <property type="entry name" value="Multidrug resistance protein D"/>
    <property type="match status" value="1"/>
</dbReference>
<feature type="transmembrane region" description="Helical" evidence="5">
    <location>
        <begin position="323"/>
        <end position="342"/>
    </location>
</feature>
<evidence type="ECO:0000256" key="2">
    <source>
        <dbReference type="ARBA" id="ARBA00022692"/>
    </source>
</evidence>
<sequence length="517" mass="55705">EQEEPEDESKYLSGFKLGILSLGLCLTTFVIALDNTIIATAIPKITTVFNSLNDVGWYGSSYLLTTCSLQPSFGKVYTYFDVKYTYLFALVLFEVGSIICAAATSSPMFIVGRAIAGAGAAALFSGGMTIIGYSVPLRKRAIYIAALSSMFGIASVVGPLLGGALTDRASWRWCFWINLPFGGISLAVVFFFFTNPERQYSHLSFKQRMKEIDLMGAVFLICAIVCLLLALQWGGQVYPWKNSKVWGNLLGFGLIISVFIGIQVWQKDRATIPLRVIKQQTVLVSCVFTAFISMALYTHIFYLPFYFQASKGTSAEGSGIRTIAYLCSLTLSSIVIGGLITVIGYYAPFMWAGSAIFTVGAGMLYTLKISSPASHWIGYQILAGFGVGASVQIPFVAVQVVTSTKDMPTANALVMFFNSLGGAIAISIAQNIFINSLAQEIPKYAPGIDPRIVINAGATYVRMVVPVEYLAGVLVAYTKAITTAMVLSIATAVIATLASFGMEWKSIKGKKIIPAGG</sequence>
<proteinExistence type="predicted"/>
<feature type="non-terminal residue" evidence="7">
    <location>
        <position position="1"/>
    </location>
</feature>
<evidence type="ECO:0000259" key="6">
    <source>
        <dbReference type="PROSITE" id="PS50850"/>
    </source>
</evidence>
<feature type="transmembrane region" description="Helical" evidence="5">
    <location>
        <begin position="84"/>
        <end position="104"/>
    </location>
</feature>
<keyword evidence="8" id="KW-1185">Reference proteome</keyword>
<name>A0A6A5VEA1_9PLEO</name>
<feature type="transmembrane region" description="Helical" evidence="5">
    <location>
        <begin position="245"/>
        <end position="262"/>
    </location>
</feature>
<gene>
    <name evidence="7" type="ORF">BU23DRAFT_408872</name>
</gene>
<dbReference type="OrthoDB" id="10021397at2759"/>
<feature type="transmembrane region" description="Helical" evidence="5">
    <location>
        <begin position="110"/>
        <end position="135"/>
    </location>
</feature>
<feature type="transmembrane region" description="Helical" evidence="5">
    <location>
        <begin position="214"/>
        <end position="233"/>
    </location>
</feature>
<dbReference type="PANTHER" id="PTHR23501">
    <property type="entry name" value="MAJOR FACILITATOR SUPERFAMILY"/>
    <property type="match status" value="1"/>
</dbReference>
<dbReference type="PRINTS" id="PR01036">
    <property type="entry name" value="TCRTETB"/>
</dbReference>
<dbReference type="Gene3D" id="1.20.1250.20">
    <property type="entry name" value="MFS general substrate transporter like domains"/>
    <property type="match status" value="1"/>
</dbReference>
<feature type="transmembrane region" description="Helical" evidence="5">
    <location>
        <begin position="282"/>
        <end position="303"/>
    </location>
</feature>
<dbReference type="InterPro" id="IPR036259">
    <property type="entry name" value="MFS_trans_sf"/>
</dbReference>
<dbReference type="Pfam" id="PF07690">
    <property type="entry name" value="MFS_1"/>
    <property type="match status" value="1"/>
</dbReference>
<evidence type="ECO:0000256" key="4">
    <source>
        <dbReference type="ARBA" id="ARBA00023136"/>
    </source>
</evidence>
<keyword evidence="3 5" id="KW-1133">Transmembrane helix</keyword>
<dbReference type="InterPro" id="IPR011701">
    <property type="entry name" value="MFS"/>
</dbReference>
<protein>
    <submittedName>
        <fullName evidence="7">MFS general substrate transporter</fullName>
    </submittedName>
</protein>
<organism evidence="7 8">
    <name type="scientific">Bimuria novae-zelandiae CBS 107.79</name>
    <dbReference type="NCBI Taxonomy" id="1447943"/>
    <lineage>
        <taxon>Eukaryota</taxon>
        <taxon>Fungi</taxon>
        <taxon>Dikarya</taxon>
        <taxon>Ascomycota</taxon>
        <taxon>Pezizomycotina</taxon>
        <taxon>Dothideomycetes</taxon>
        <taxon>Pleosporomycetidae</taxon>
        <taxon>Pleosporales</taxon>
        <taxon>Massarineae</taxon>
        <taxon>Didymosphaeriaceae</taxon>
        <taxon>Bimuria</taxon>
    </lineage>
</organism>
<evidence type="ECO:0000256" key="3">
    <source>
        <dbReference type="ARBA" id="ARBA00022989"/>
    </source>
</evidence>
<feature type="transmembrane region" description="Helical" evidence="5">
    <location>
        <begin position="349"/>
        <end position="367"/>
    </location>
</feature>
<feature type="transmembrane region" description="Helical" evidence="5">
    <location>
        <begin position="173"/>
        <end position="193"/>
    </location>
</feature>
<reference evidence="7" key="1">
    <citation type="journal article" date="2020" name="Stud. Mycol.">
        <title>101 Dothideomycetes genomes: a test case for predicting lifestyles and emergence of pathogens.</title>
        <authorList>
            <person name="Haridas S."/>
            <person name="Albert R."/>
            <person name="Binder M."/>
            <person name="Bloem J."/>
            <person name="Labutti K."/>
            <person name="Salamov A."/>
            <person name="Andreopoulos B."/>
            <person name="Baker S."/>
            <person name="Barry K."/>
            <person name="Bills G."/>
            <person name="Bluhm B."/>
            <person name="Cannon C."/>
            <person name="Castanera R."/>
            <person name="Culley D."/>
            <person name="Daum C."/>
            <person name="Ezra D."/>
            <person name="Gonzalez J."/>
            <person name="Henrissat B."/>
            <person name="Kuo A."/>
            <person name="Liang C."/>
            <person name="Lipzen A."/>
            <person name="Lutzoni F."/>
            <person name="Magnuson J."/>
            <person name="Mondo S."/>
            <person name="Nolan M."/>
            <person name="Ohm R."/>
            <person name="Pangilinan J."/>
            <person name="Park H.-J."/>
            <person name="Ramirez L."/>
            <person name="Alfaro M."/>
            <person name="Sun H."/>
            <person name="Tritt A."/>
            <person name="Yoshinaga Y."/>
            <person name="Zwiers L.-H."/>
            <person name="Turgeon B."/>
            <person name="Goodwin S."/>
            <person name="Spatafora J."/>
            <person name="Crous P."/>
            <person name="Grigoriev I."/>
        </authorList>
    </citation>
    <scope>NUCLEOTIDE SEQUENCE</scope>
    <source>
        <strain evidence="7">CBS 107.79</strain>
    </source>
</reference>
<dbReference type="CDD" id="cd17502">
    <property type="entry name" value="MFS_Azr1_MDR_like"/>
    <property type="match status" value="1"/>
</dbReference>
<evidence type="ECO:0000256" key="5">
    <source>
        <dbReference type="SAM" id="Phobius"/>
    </source>
</evidence>
<dbReference type="GO" id="GO:0022857">
    <property type="term" value="F:transmembrane transporter activity"/>
    <property type="evidence" value="ECO:0007669"/>
    <property type="project" value="InterPro"/>
</dbReference>
<feature type="non-terminal residue" evidence="7">
    <location>
        <position position="517"/>
    </location>
</feature>
<keyword evidence="2 5" id="KW-0812">Transmembrane</keyword>
<dbReference type="PROSITE" id="PS50850">
    <property type="entry name" value="MFS"/>
    <property type="match status" value="1"/>
</dbReference>
<feature type="transmembrane region" description="Helical" evidence="5">
    <location>
        <begin position="142"/>
        <end position="161"/>
    </location>
</feature>
<dbReference type="PANTHER" id="PTHR23501:SF198">
    <property type="entry name" value="AZOLE RESISTANCE PROTEIN 1-RELATED"/>
    <property type="match status" value="1"/>
</dbReference>
<dbReference type="InterPro" id="IPR020846">
    <property type="entry name" value="MFS_dom"/>
</dbReference>
<dbReference type="SUPFAM" id="SSF103473">
    <property type="entry name" value="MFS general substrate transporter"/>
    <property type="match status" value="1"/>
</dbReference>
<dbReference type="GO" id="GO:0005886">
    <property type="term" value="C:plasma membrane"/>
    <property type="evidence" value="ECO:0007669"/>
    <property type="project" value="TreeGrafter"/>
</dbReference>
<dbReference type="AlphaFoldDB" id="A0A6A5VEA1"/>